<evidence type="ECO:0000259" key="11">
    <source>
        <dbReference type="Pfam" id="PF00117"/>
    </source>
</evidence>
<dbReference type="PRINTS" id="PR00096">
    <property type="entry name" value="GATASE"/>
</dbReference>
<dbReference type="VEuPathDB" id="ToxoDB:LOC34620511"/>
<evidence type="ECO:0000256" key="4">
    <source>
        <dbReference type="ARBA" id="ARBA00013139"/>
    </source>
</evidence>
<evidence type="ECO:0000256" key="10">
    <source>
        <dbReference type="SAM" id="SignalP"/>
    </source>
</evidence>
<dbReference type="PANTHER" id="PTHR11236:SF18">
    <property type="entry name" value="AMINODEOXYCHORISMATE SYNTHASE"/>
    <property type="match status" value="1"/>
</dbReference>
<dbReference type="InterPro" id="IPR019999">
    <property type="entry name" value="Anth_synth_I-like"/>
</dbReference>
<protein>
    <recommendedName>
        <fullName evidence="4">aminodeoxychorismate synthase</fullName>
        <ecNumber evidence="4">2.6.1.85</ecNumber>
    </recommendedName>
    <alternativeName>
        <fullName evidence="8">Para-aminobenzoate synthase</fullName>
    </alternativeName>
    <alternativeName>
        <fullName evidence="9">p-aminobenzoic acid synthase</fullName>
    </alternativeName>
</protein>
<comment type="pathway">
    <text evidence="2">Cofactor biosynthesis; tetrahydrofolate biosynthesis; 4-aminobenzoate from chorismate: step 1/2.</text>
</comment>
<dbReference type="Pfam" id="PF00117">
    <property type="entry name" value="GATase"/>
    <property type="match status" value="1"/>
</dbReference>
<dbReference type="Gene3D" id="3.40.630.10">
    <property type="entry name" value="Zn peptidases"/>
    <property type="match status" value="1"/>
</dbReference>
<evidence type="ECO:0000313" key="14">
    <source>
        <dbReference type="Proteomes" id="UP000095192"/>
    </source>
</evidence>
<name>A0A1D3CWH1_9EIME</name>
<dbReference type="Pfam" id="PF00425">
    <property type="entry name" value="Chorismate_bind"/>
    <property type="match status" value="1"/>
</dbReference>
<feature type="domain" description="Chorismate-utilising enzyme C-terminal" evidence="12">
    <location>
        <begin position="823"/>
        <end position="1102"/>
    </location>
</feature>
<keyword evidence="14" id="KW-1185">Reference proteome</keyword>
<dbReference type="InterPro" id="IPR015890">
    <property type="entry name" value="Chorismate_C"/>
</dbReference>
<dbReference type="VEuPathDB" id="ToxoDB:cyc_03892"/>
<dbReference type="UniPathway" id="UPA00077">
    <property type="reaction ID" value="UER00149"/>
</dbReference>
<keyword evidence="10" id="KW-0732">Signal</keyword>
<dbReference type="Proteomes" id="UP000095192">
    <property type="component" value="Unassembled WGS sequence"/>
</dbReference>
<evidence type="ECO:0000256" key="5">
    <source>
        <dbReference type="ARBA" id="ARBA00022679"/>
    </source>
</evidence>
<dbReference type="InterPro" id="IPR005801">
    <property type="entry name" value="ADC_synthase"/>
</dbReference>
<evidence type="ECO:0000256" key="1">
    <source>
        <dbReference type="ARBA" id="ARBA00001000"/>
    </source>
</evidence>
<organism evidence="13 14">
    <name type="scientific">Cyclospora cayetanensis</name>
    <dbReference type="NCBI Taxonomy" id="88456"/>
    <lineage>
        <taxon>Eukaryota</taxon>
        <taxon>Sar</taxon>
        <taxon>Alveolata</taxon>
        <taxon>Apicomplexa</taxon>
        <taxon>Conoidasida</taxon>
        <taxon>Coccidia</taxon>
        <taxon>Eucoccidiorida</taxon>
        <taxon>Eimeriorina</taxon>
        <taxon>Eimeriidae</taxon>
        <taxon>Cyclospora</taxon>
    </lineage>
</organism>
<dbReference type="GO" id="GO:0005737">
    <property type="term" value="C:cytoplasm"/>
    <property type="evidence" value="ECO:0007669"/>
    <property type="project" value="TreeGrafter"/>
</dbReference>
<sequence length="1114" mass="122078">MPTKFISIAIYLLSFSSHARPSAGQAPAFYHSTDDISEELQQLAERCPDLSIRRERVGDEAFIDIASVSRTKQPTTRFFLLAGEHARELIAAESALHLIKVLSYLTADSGTNAGTLGMYMPWAYKEAEPTENETRMIPGTCLDFVYESLRVPFAYAFECFSKDRQCTQDFRQSQGDQFRASRDLLEEPHLDQPPHGLAFRAYMWSPGATEHPGKPVKTLLIDNYDSFTYNLYQLISVINGTPPAVIYNDAFGGDWARVCEAFPDVENIVISPGPGTPENASDFGLSAAAITNGSLPILGVCLGHQGLGHLFGARIVQAPEVVHGRCCIVEVSSKCELFHGIDRFASVARYHSLCIDPQSLPECFAVTAWTQTPAYTIMGIQHKSRPFFGIQFHPESVGTPCGDQILRNFKAFTLQWQRVQQGLLPRQLSSKPQARLTLPTQQTGEANNGCPQAALWEVHVAEVLARSSPSPLKVQASLETQPLPVLNSLELFKKMYAESQTSYWLDSSNSDPALAGSGPVEREALSRFSFMGDAEGPCAFLLESWTERSTRQIFRCAQGCGCCASPSPLHIRELPVDPFDAMRLHGTLTGGQEALRLRRWRAVITPSQEGEGTGGVVAVSSPVLEPVEEGCSGHSVNPERPPFDFLGGYVGYFAYELRHIVFARLRAAEGDEGPPTASMGTPQSMPRNPLALWVFADRYVAIDNHTGRCYLVWLTPTVSPRSANTAVSPSEEAIGTRVVAPPCEPLPDAVRAGRLTDGAQKSIADAQVAWALGALKEIAKCPMFPHSVVPQRRKSLSLAAREQTPTGEKNVEPIYFRPTLTEMHYKEAIRTILEHIQRGNAYEVCLTDQMTSPYDPEALSPLEVYSRLRDRNRSKFGAFLRFDLEACLSRLSINNGMEETQNPFANLAVCCASPELFLKVDPDGWVESRPIKGTRKRGRTEQEDAALAAELAASEKDKAENMMIVDLVRNDLGRVCVEGSVTVPSLFAVETHAAVHHMVSVIRGKLREKECDALDAVIAAFPGGSMTGAPKFRAMNIIAECESGHRGIYSGAIGFISLNGAACLNIVIRTAVFDSKQVSVGAGGAIIILSDEDDEYAEMQLKAVSVTRNFNETC</sequence>
<accession>A0A1D3CWH1</accession>
<keyword evidence="5" id="KW-0808">Transferase</keyword>
<comment type="caution">
    <text evidence="13">The sequence shown here is derived from an EMBL/GenBank/DDBJ whole genome shotgun (WGS) entry which is preliminary data.</text>
</comment>
<comment type="catalytic activity">
    <reaction evidence="1">
        <text>chorismate + L-glutamine = 4-amino-4-deoxychorismate + L-glutamate</text>
        <dbReference type="Rhea" id="RHEA:11672"/>
        <dbReference type="ChEBI" id="CHEBI:29748"/>
        <dbReference type="ChEBI" id="CHEBI:29985"/>
        <dbReference type="ChEBI" id="CHEBI:58359"/>
        <dbReference type="ChEBI" id="CHEBI:58406"/>
        <dbReference type="EC" id="2.6.1.85"/>
    </reaction>
</comment>
<dbReference type="Gene3D" id="3.60.120.10">
    <property type="entry name" value="Anthranilate synthase"/>
    <property type="match status" value="1"/>
</dbReference>
<evidence type="ECO:0000256" key="8">
    <source>
        <dbReference type="ARBA" id="ARBA00031329"/>
    </source>
</evidence>
<dbReference type="Gene3D" id="3.40.50.880">
    <property type="match status" value="1"/>
</dbReference>
<dbReference type="PROSITE" id="PS51273">
    <property type="entry name" value="GATASE_TYPE_1"/>
    <property type="match status" value="1"/>
</dbReference>
<dbReference type="EC" id="2.6.1.85" evidence="4"/>
<feature type="signal peptide" evidence="10">
    <location>
        <begin position="1"/>
        <end position="24"/>
    </location>
</feature>
<dbReference type="SUPFAM" id="SSF52317">
    <property type="entry name" value="Class I glutamine amidotransferase-like"/>
    <property type="match status" value="1"/>
</dbReference>
<keyword evidence="7" id="KW-0315">Glutamine amidotransferase</keyword>
<comment type="similarity">
    <text evidence="3">In the C-terminal section; belongs to the anthranilate synthase component I family.</text>
</comment>
<gene>
    <name evidence="13" type="ORF">cyc_03892</name>
</gene>
<dbReference type="AlphaFoldDB" id="A0A1D3CWH1"/>
<keyword evidence="6" id="KW-0289">Folate biosynthesis</keyword>
<dbReference type="NCBIfam" id="TIGR00566">
    <property type="entry name" value="trpG_papA"/>
    <property type="match status" value="1"/>
</dbReference>
<dbReference type="InterPro" id="IPR017926">
    <property type="entry name" value="GATASE"/>
</dbReference>
<dbReference type="GO" id="GO:0000162">
    <property type="term" value="P:L-tryptophan biosynthetic process"/>
    <property type="evidence" value="ECO:0007669"/>
    <property type="project" value="TreeGrafter"/>
</dbReference>
<dbReference type="SUPFAM" id="SSF56322">
    <property type="entry name" value="ADC synthase"/>
    <property type="match status" value="1"/>
</dbReference>
<dbReference type="PRINTS" id="PR00097">
    <property type="entry name" value="ANTSNTHASEII"/>
</dbReference>
<reference evidence="13 14" key="1">
    <citation type="journal article" date="2016" name="BMC Genomics">
        <title>Comparative genomics reveals Cyclospora cayetanensis possesses coccidia-like metabolism and invasion components but unique surface antigens.</title>
        <authorList>
            <person name="Liu S."/>
            <person name="Wang L."/>
            <person name="Zheng H."/>
            <person name="Xu Z."/>
            <person name="Roellig D.M."/>
            <person name="Li N."/>
            <person name="Frace M.A."/>
            <person name="Tang K."/>
            <person name="Arrowood M.J."/>
            <person name="Moss D.M."/>
            <person name="Zhang L."/>
            <person name="Feng Y."/>
            <person name="Xiao L."/>
        </authorList>
    </citation>
    <scope>NUCLEOTIDE SEQUENCE [LARGE SCALE GENOMIC DNA]</scope>
    <source>
        <strain evidence="13 14">CHN_HEN01</strain>
    </source>
</reference>
<dbReference type="FunCoup" id="A0A1D3CWH1">
    <property type="interactions" value="35"/>
</dbReference>
<dbReference type="GO" id="GO:0008153">
    <property type="term" value="P:4-aminobenzoate biosynthetic process"/>
    <property type="evidence" value="ECO:0007669"/>
    <property type="project" value="TreeGrafter"/>
</dbReference>
<evidence type="ECO:0000256" key="3">
    <source>
        <dbReference type="ARBA" id="ARBA00005970"/>
    </source>
</evidence>
<dbReference type="InterPro" id="IPR029062">
    <property type="entry name" value="Class_I_gatase-like"/>
</dbReference>
<feature type="chain" id="PRO_5008913975" description="aminodeoxychorismate synthase" evidence="10">
    <location>
        <begin position="25"/>
        <end position="1114"/>
    </location>
</feature>
<dbReference type="CDD" id="cd01743">
    <property type="entry name" value="GATase1_Anthranilate_Synthase"/>
    <property type="match status" value="1"/>
</dbReference>
<feature type="domain" description="Glutamine amidotransferase" evidence="11">
    <location>
        <begin position="219"/>
        <end position="409"/>
    </location>
</feature>
<evidence type="ECO:0000313" key="13">
    <source>
        <dbReference type="EMBL" id="OEH75556.1"/>
    </source>
</evidence>
<dbReference type="EMBL" id="JROU02001705">
    <property type="protein sequence ID" value="OEH75556.1"/>
    <property type="molecule type" value="Genomic_DNA"/>
</dbReference>
<evidence type="ECO:0000259" key="12">
    <source>
        <dbReference type="Pfam" id="PF00425"/>
    </source>
</evidence>
<dbReference type="InParanoid" id="A0A1D3CWH1"/>
<evidence type="ECO:0000256" key="7">
    <source>
        <dbReference type="ARBA" id="ARBA00022962"/>
    </source>
</evidence>
<dbReference type="GO" id="GO:0046654">
    <property type="term" value="P:tetrahydrofolate biosynthetic process"/>
    <property type="evidence" value="ECO:0007669"/>
    <property type="project" value="UniProtKB-UniPathway"/>
</dbReference>
<dbReference type="InterPro" id="IPR006221">
    <property type="entry name" value="TrpG/PapA_dom"/>
</dbReference>
<dbReference type="PRINTS" id="PR00099">
    <property type="entry name" value="CPSGATASE"/>
</dbReference>
<dbReference type="SUPFAM" id="SSF53187">
    <property type="entry name" value="Zn-dependent exopeptidases"/>
    <property type="match status" value="1"/>
</dbReference>
<evidence type="ECO:0000256" key="2">
    <source>
        <dbReference type="ARBA" id="ARBA00005009"/>
    </source>
</evidence>
<proteinExistence type="inferred from homology"/>
<evidence type="ECO:0000256" key="9">
    <source>
        <dbReference type="ARBA" id="ARBA00031904"/>
    </source>
</evidence>
<evidence type="ECO:0000256" key="6">
    <source>
        <dbReference type="ARBA" id="ARBA00022909"/>
    </source>
</evidence>
<dbReference type="GO" id="GO:0046656">
    <property type="term" value="P:folic acid biosynthetic process"/>
    <property type="evidence" value="ECO:0007669"/>
    <property type="project" value="UniProtKB-KW"/>
</dbReference>
<dbReference type="PANTHER" id="PTHR11236">
    <property type="entry name" value="AMINOBENZOATE/ANTHRANILATE SYNTHASE"/>
    <property type="match status" value="1"/>
</dbReference>
<dbReference type="GO" id="GO:0046820">
    <property type="term" value="F:4-amino-4-deoxychorismate synthase activity"/>
    <property type="evidence" value="ECO:0007669"/>
    <property type="project" value="UniProtKB-EC"/>
</dbReference>